<feature type="binding site" evidence="7">
    <location>
        <position position="176"/>
    </location>
    <ligand>
        <name>substrate</name>
    </ligand>
</feature>
<dbReference type="UniPathway" id="UPA00115">
    <property type="reaction ID" value="UER00408"/>
</dbReference>
<dbReference type="Gene3D" id="3.40.50.720">
    <property type="entry name" value="NAD(P)-binding Rossmann-like Domain"/>
    <property type="match status" value="1"/>
</dbReference>
<dbReference type="RefSeq" id="WP_107940882.1">
    <property type="nucleotide sequence ID" value="NZ_QANS01000005.1"/>
</dbReference>
<dbReference type="GO" id="GO:0005829">
    <property type="term" value="C:cytosol"/>
    <property type="evidence" value="ECO:0007669"/>
    <property type="project" value="TreeGrafter"/>
</dbReference>
<proteinExistence type="inferred from homology"/>
<dbReference type="NCBIfam" id="NF009492">
    <property type="entry name" value="PRK12853.1-3"/>
    <property type="match status" value="1"/>
</dbReference>
<dbReference type="EMBL" id="QANS01000005">
    <property type="protein sequence ID" value="PTU30511.1"/>
    <property type="molecule type" value="Genomic_DNA"/>
</dbReference>
<evidence type="ECO:0000256" key="4">
    <source>
        <dbReference type="ARBA" id="ARBA00022857"/>
    </source>
</evidence>
<keyword evidence="3 7" id="KW-0313">Glucose metabolism</keyword>
<feature type="domain" description="Glucose-6-phosphate dehydrogenase C-terminal" evidence="9">
    <location>
        <begin position="187"/>
        <end position="483"/>
    </location>
</feature>
<dbReference type="PANTHER" id="PTHR23429">
    <property type="entry name" value="GLUCOSE-6-PHOSPHATE 1-DEHYDROGENASE G6PD"/>
    <property type="match status" value="1"/>
</dbReference>
<dbReference type="InterPro" id="IPR022675">
    <property type="entry name" value="G6P_DH_C"/>
</dbReference>
<evidence type="ECO:0000256" key="2">
    <source>
        <dbReference type="ARBA" id="ARBA00009975"/>
    </source>
</evidence>
<keyword evidence="4 7" id="KW-0521">NADP</keyword>
<evidence type="ECO:0000256" key="3">
    <source>
        <dbReference type="ARBA" id="ARBA00022526"/>
    </source>
</evidence>
<feature type="domain" description="Glucose-6-phosphate dehydrogenase NAD-binding" evidence="8">
    <location>
        <begin position="10"/>
        <end position="185"/>
    </location>
</feature>
<evidence type="ECO:0000256" key="7">
    <source>
        <dbReference type="HAMAP-Rule" id="MF_00966"/>
    </source>
</evidence>
<dbReference type="AlphaFoldDB" id="A0A2T5MD60"/>
<keyword evidence="6 7" id="KW-0119">Carbohydrate metabolism</keyword>
<evidence type="ECO:0000259" key="9">
    <source>
        <dbReference type="Pfam" id="PF02781"/>
    </source>
</evidence>
<protein>
    <recommendedName>
        <fullName evidence="7">Glucose-6-phosphate 1-dehydrogenase</fullName>
        <shortName evidence="7">G6PD</shortName>
        <ecNumber evidence="7">1.1.1.49</ecNumber>
    </recommendedName>
</protein>
<dbReference type="Pfam" id="PF00479">
    <property type="entry name" value="G6PD_N"/>
    <property type="match status" value="1"/>
</dbReference>
<dbReference type="Proteomes" id="UP000244248">
    <property type="component" value="Unassembled WGS sequence"/>
</dbReference>
<feature type="active site" description="Proton acceptor" evidence="7">
    <location>
        <position position="238"/>
    </location>
</feature>
<evidence type="ECO:0000313" key="11">
    <source>
        <dbReference type="Proteomes" id="UP000244248"/>
    </source>
</evidence>
<dbReference type="InterPro" id="IPR036291">
    <property type="entry name" value="NAD(P)-bd_dom_sf"/>
</dbReference>
<dbReference type="InterPro" id="IPR019796">
    <property type="entry name" value="G6P_DH_AS"/>
</dbReference>
<evidence type="ECO:0000259" key="8">
    <source>
        <dbReference type="Pfam" id="PF00479"/>
    </source>
</evidence>
<feature type="binding site" evidence="7">
    <location>
        <position position="338"/>
    </location>
    <ligand>
        <name>substrate</name>
    </ligand>
</feature>
<keyword evidence="11" id="KW-1185">Reference proteome</keyword>
<dbReference type="HAMAP" id="MF_00966">
    <property type="entry name" value="G6PD"/>
    <property type="match status" value="1"/>
</dbReference>
<dbReference type="OrthoDB" id="9802739at2"/>
<comment type="caution">
    <text evidence="10">The sequence shown here is derived from an EMBL/GenBank/DDBJ whole genome shotgun (WGS) entry which is preliminary data.</text>
</comment>
<comment type="function">
    <text evidence="7">Catalyzes the oxidation of glucose 6-phosphate to 6-phosphogluconolactone.</text>
</comment>
<dbReference type="GO" id="GO:0009051">
    <property type="term" value="P:pentose-phosphate shunt, oxidative branch"/>
    <property type="evidence" value="ECO:0007669"/>
    <property type="project" value="TreeGrafter"/>
</dbReference>
<evidence type="ECO:0000256" key="1">
    <source>
        <dbReference type="ARBA" id="ARBA00004937"/>
    </source>
</evidence>
<dbReference type="InterPro" id="IPR001282">
    <property type="entry name" value="G6P_DH"/>
</dbReference>
<dbReference type="SUPFAM" id="SSF51735">
    <property type="entry name" value="NAD(P)-binding Rossmann-fold domains"/>
    <property type="match status" value="1"/>
</dbReference>
<feature type="binding site" evidence="7">
    <location>
        <position position="180"/>
    </location>
    <ligand>
        <name>substrate</name>
    </ligand>
</feature>
<accession>A0A2T5MD60</accession>
<evidence type="ECO:0000256" key="5">
    <source>
        <dbReference type="ARBA" id="ARBA00023002"/>
    </source>
</evidence>
<evidence type="ECO:0000256" key="6">
    <source>
        <dbReference type="ARBA" id="ARBA00023277"/>
    </source>
</evidence>
<dbReference type="GO" id="GO:0050661">
    <property type="term" value="F:NADP binding"/>
    <property type="evidence" value="ECO:0007669"/>
    <property type="project" value="UniProtKB-UniRule"/>
</dbReference>
<dbReference type="PANTHER" id="PTHR23429:SF0">
    <property type="entry name" value="GLUCOSE-6-PHOSPHATE 1-DEHYDROGENASE"/>
    <property type="match status" value="1"/>
</dbReference>
<dbReference type="GO" id="GO:0006006">
    <property type="term" value="P:glucose metabolic process"/>
    <property type="evidence" value="ECO:0007669"/>
    <property type="project" value="UniProtKB-KW"/>
</dbReference>
<dbReference type="Pfam" id="PF02781">
    <property type="entry name" value="G6PD_C"/>
    <property type="match status" value="1"/>
</dbReference>
<feature type="binding site" evidence="7">
    <location>
        <position position="146"/>
    </location>
    <ligand>
        <name>NADP(+)</name>
        <dbReference type="ChEBI" id="CHEBI:58349"/>
    </ligand>
</feature>
<sequence>MQQVESFDLVLFGGSGDLALRKLLPALYSRHVAGDLPAHGRIIGVARQEQTREQFVAQVKEHCILNIEKGLFSETLFNVFAKRLEYLRVDAGIASDFSALADFLKDSAAKVRVFYLSTAPDLFTSICENLSVANLIHSNSRVVLEKPLGRDLASAQEINARVGSVFDESQIYRIDHYLGKEPVQNLMALRFGNALFEPLWSRSWVRDVQITIAERVGVEKRGDFYDRAGAMRDMVQNHLLQLLCIIAMEPPSSIDPDAVRDEKLKVLRGLVPMTAETVRGSTVRGQYRAGAIDGQPVISYVQEEGISSSSNTETFVALKAEINNWRWSGVPFYLRTGKRLQDRVAEIVINFRNVPHSIFPPPKGGIQGNRLIIQLQPEEELKLYLMAKEPGNEMQLKPVSLNLDFSEQFKQRPMDAYERLLMDVIRGKLTLFMRRDELDAAWRWVEPILDAWNSSDEKPKSYTAGSWGPAAASALLAREGSSWPEES</sequence>
<dbReference type="PRINTS" id="PR00079">
    <property type="entry name" value="G6PDHDRGNASE"/>
</dbReference>
<feature type="binding site" evidence="7">
    <location>
        <position position="233"/>
    </location>
    <ligand>
        <name>substrate</name>
    </ligand>
</feature>
<comment type="similarity">
    <text evidence="2 7">Belongs to the glucose-6-phosphate dehydrogenase family.</text>
</comment>
<dbReference type="PROSITE" id="PS00069">
    <property type="entry name" value="G6P_DEHYDROGENASE"/>
    <property type="match status" value="1"/>
</dbReference>
<dbReference type="EC" id="1.1.1.49" evidence="7"/>
<dbReference type="SUPFAM" id="SSF55347">
    <property type="entry name" value="Glyceraldehyde-3-phosphate dehydrogenase-like, C-terminal domain"/>
    <property type="match status" value="1"/>
</dbReference>
<reference evidence="10 11" key="1">
    <citation type="submission" date="2018-04" db="EMBL/GenBank/DDBJ databases">
        <title>Novel species isolated from glacier.</title>
        <authorList>
            <person name="Liu Q."/>
            <person name="Xin Y.-H."/>
        </authorList>
    </citation>
    <scope>NUCLEOTIDE SEQUENCE [LARGE SCALE GENOMIC DNA]</scope>
    <source>
        <strain evidence="10 11">GT1R17</strain>
    </source>
</reference>
<gene>
    <name evidence="7 10" type="primary">zwf</name>
    <name evidence="10" type="ORF">CJD38_13435</name>
</gene>
<dbReference type="Gene3D" id="3.30.360.10">
    <property type="entry name" value="Dihydrodipicolinate Reductase, domain 2"/>
    <property type="match status" value="1"/>
</dbReference>
<dbReference type="GO" id="GO:0004345">
    <property type="term" value="F:glucose-6-phosphate dehydrogenase activity"/>
    <property type="evidence" value="ECO:0007669"/>
    <property type="project" value="UniProtKB-UniRule"/>
</dbReference>
<dbReference type="NCBIfam" id="TIGR00871">
    <property type="entry name" value="zwf"/>
    <property type="match status" value="1"/>
</dbReference>
<comment type="pathway">
    <text evidence="1 7">Carbohydrate degradation; pentose phosphate pathway; D-ribulose 5-phosphate from D-glucose 6-phosphate (oxidative stage): step 1/3.</text>
</comment>
<comment type="catalytic activity">
    <reaction evidence="7">
        <text>D-glucose 6-phosphate + NADP(+) = 6-phospho-D-glucono-1,5-lactone + NADPH + H(+)</text>
        <dbReference type="Rhea" id="RHEA:15841"/>
        <dbReference type="ChEBI" id="CHEBI:15378"/>
        <dbReference type="ChEBI" id="CHEBI:57783"/>
        <dbReference type="ChEBI" id="CHEBI:57955"/>
        <dbReference type="ChEBI" id="CHEBI:58349"/>
        <dbReference type="ChEBI" id="CHEBI:61548"/>
        <dbReference type="EC" id="1.1.1.49"/>
    </reaction>
</comment>
<dbReference type="InterPro" id="IPR022674">
    <property type="entry name" value="G6P_DH_NAD-bd"/>
</dbReference>
<organism evidence="10 11">
    <name type="scientific">Stenotrophobium rhamnosiphilum</name>
    <dbReference type="NCBI Taxonomy" id="2029166"/>
    <lineage>
        <taxon>Bacteria</taxon>
        <taxon>Pseudomonadati</taxon>
        <taxon>Pseudomonadota</taxon>
        <taxon>Gammaproteobacteria</taxon>
        <taxon>Nevskiales</taxon>
        <taxon>Nevskiaceae</taxon>
        <taxon>Stenotrophobium</taxon>
    </lineage>
</organism>
<name>A0A2T5MD60_9GAMM</name>
<evidence type="ECO:0000313" key="10">
    <source>
        <dbReference type="EMBL" id="PTU30511.1"/>
    </source>
</evidence>
<comment type="caution">
    <text evidence="7">Lacks conserved residue(s) required for the propagation of feature annotation.</text>
</comment>
<keyword evidence="5 7" id="KW-0560">Oxidoreductase</keyword>
<dbReference type="PIRSF" id="PIRSF000110">
    <property type="entry name" value="G6PD"/>
    <property type="match status" value="1"/>
</dbReference>
<feature type="binding site" evidence="7">
    <location>
        <position position="47"/>
    </location>
    <ligand>
        <name>NADP(+)</name>
        <dbReference type="ChEBI" id="CHEBI:58349"/>
    </ligand>
</feature>
<feature type="binding site" evidence="7">
    <location>
        <position position="214"/>
    </location>
    <ligand>
        <name>substrate</name>
    </ligand>
</feature>